<dbReference type="EMBL" id="JAEQMY010000045">
    <property type="protein sequence ID" value="MBL0406593.1"/>
    <property type="molecule type" value="Genomic_DNA"/>
</dbReference>
<organism evidence="1 2">
    <name type="scientific">Microvirga aerilata</name>
    <dbReference type="NCBI Taxonomy" id="670292"/>
    <lineage>
        <taxon>Bacteria</taxon>
        <taxon>Pseudomonadati</taxon>
        <taxon>Pseudomonadota</taxon>
        <taxon>Alphaproteobacteria</taxon>
        <taxon>Hyphomicrobiales</taxon>
        <taxon>Methylobacteriaceae</taxon>
        <taxon>Microvirga</taxon>
    </lineage>
</organism>
<protein>
    <submittedName>
        <fullName evidence="1">Uncharacterized protein</fullName>
    </submittedName>
</protein>
<keyword evidence="2" id="KW-1185">Reference proteome</keyword>
<dbReference type="Proteomes" id="UP000605848">
    <property type="component" value="Unassembled WGS sequence"/>
</dbReference>
<proteinExistence type="predicted"/>
<dbReference type="RefSeq" id="WP_202063458.1">
    <property type="nucleotide sequence ID" value="NZ_JAEQMY010000045.1"/>
</dbReference>
<evidence type="ECO:0000313" key="1">
    <source>
        <dbReference type="EMBL" id="MBL0406593.1"/>
    </source>
</evidence>
<accession>A0A936Z8Z4</accession>
<comment type="caution">
    <text evidence="1">The sequence shown here is derived from an EMBL/GenBank/DDBJ whole genome shotgun (WGS) entry which is preliminary data.</text>
</comment>
<evidence type="ECO:0000313" key="2">
    <source>
        <dbReference type="Proteomes" id="UP000605848"/>
    </source>
</evidence>
<sequence>MNHNDPNGQVPCRRVLKRADGLFRPLDLGLDLPGVVSEELAKGREFDAFRARGFKRRAGEWPANAESVAEILRPLKLRTSQ</sequence>
<gene>
    <name evidence="1" type="ORF">JKG68_21795</name>
</gene>
<reference evidence="1" key="1">
    <citation type="submission" date="2021-01" db="EMBL/GenBank/DDBJ databases">
        <title>Microvirga sp.</title>
        <authorList>
            <person name="Kim M.K."/>
        </authorList>
    </citation>
    <scope>NUCLEOTIDE SEQUENCE</scope>
    <source>
        <strain evidence="1">5420S-16</strain>
    </source>
</reference>
<name>A0A936Z8Z4_9HYPH</name>
<dbReference type="AlphaFoldDB" id="A0A936Z8Z4"/>